<keyword evidence="12" id="KW-1185">Reference proteome</keyword>
<feature type="region of interest" description="Disordered" evidence="10">
    <location>
        <begin position="166"/>
        <end position="204"/>
    </location>
</feature>
<dbReference type="InterPro" id="IPR003369">
    <property type="entry name" value="TatA/B/E"/>
</dbReference>
<evidence type="ECO:0000256" key="8">
    <source>
        <dbReference type="ARBA" id="ARBA00023136"/>
    </source>
</evidence>
<dbReference type="HAMAP" id="MF_00237">
    <property type="entry name" value="TatB"/>
    <property type="match status" value="1"/>
</dbReference>
<evidence type="ECO:0000256" key="2">
    <source>
        <dbReference type="ARBA" id="ARBA00022448"/>
    </source>
</evidence>
<name>A0ABT2NI30_9RHOB</name>
<dbReference type="Pfam" id="PF02416">
    <property type="entry name" value="TatA_B_E"/>
    <property type="match status" value="1"/>
</dbReference>
<evidence type="ECO:0000313" key="12">
    <source>
        <dbReference type="Proteomes" id="UP001205601"/>
    </source>
</evidence>
<dbReference type="Gene3D" id="1.20.5.3310">
    <property type="match status" value="1"/>
</dbReference>
<keyword evidence="2 9" id="KW-0813">Transport</keyword>
<evidence type="ECO:0000256" key="5">
    <source>
        <dbReference type="ARBA" id="ARBA00022927"/>
    </source>
</evidence>
<dbReference type="InterPro" id="IPR018448">
    <property type="entry name" value="TatB"/>
</dbReference>
<evidence type="ECO:0000256" key="3">
    <source>
        <dbReference type="ARBA" id="ARBA00022475"/>
    </source>
</evidence>
<feature type="compositionally biased region" description="Low complexity" evidence="10">
    <location>
        <begin position="95"/>
        <end position="141"/>
    </location>
</feature>
<feature type="compositionally biased region" description="Low complexity" evidence="10">
    <location>
        <begin position="168"/>
        <end position="193"/>
    </location>
</feature>
<comment type="subcellular location">
    <subcellularLocation>
        <location evidence="9">Cell membrane</location>
        <topology evidence="9">Single-pass membrane protein</topology>
    </subcellularLocation>
    <subcellularLocation>
        <location evidence="1">Membrane</location>
        <topology evidence="1">Single-pass membrane protein</topology>
    </subcellularLocation>
</comment>
<reference evidence="12" key="1">
    <citation type="submission" date="2023-07" db="EMBL/GenBank/DDBJ databases">
        <title>Defluviimonas sediminis sp. nov., isolated from mangrove sediment.</title>
        <authorList>
            <person name="Liu L."/>
            <person name="Li J."/>
            <person name="Huang Y."/>
            <person name="Pan J."/>
            <person name="Li M."/>
        </authorList>
    </citation>
    <scope>NUCLEOTIDE SEQUENCE [LARGE SCALE GENOMIC DNA]</scope>
    <source>
        <strain evidence="12">FT324</strain>
    </source>
</reference>
<accession>A0ABT2NI30</accession>
<keyword evidence="5 9" id="KW-0653">Protein transport</keyword>
<comment type="caution">
    <text evidence="11">The sequence shown here is derived from an EMBL/GenBank/DDBJ whole genome shotgun (WGS) entry which is preliminary data.</text>
</comment>
<evidence type="ECO:0000256" key="1">
    <source>
        <dbReference type="ARBA" id="ARBA00004167"/>
    </source>
</evidence>
<evidence type="ECO:0000256" key="10">
    <source>
        <dbReference type="SAM" id="MobiDB-lite"/>
    </source>
</evidence>
<feature type="compositionally biased region" description="Basic residues" evidence="10">
    <location>
        <begin position="194"/>
        <end position="204"/>
    </location>
</feature>
<dbReference type="PANTHER" id="PTHR33162:SF1">
    <property type="entry name" value="SEC-INDEPENDENT PROTEIN TRANSLOCASE PROTEIN TATA, CHLOROPLASTIC"/>
    <property type="match status" value="1"/>
</dbReference>
<keyword evidence="8 9" id="KW-0472">Membrane</keyword>
<comment type="similarity">
    <text evidence="9">Belongs to the TatB family.</text>
</comment>
<dbReference type="NCBIfam" id="TIGR01410">
    <property type="entry name" value="tatB"/>
    <property type="match status" value="1"/>
</dbReference>
<keyword evidence="3 9" id="KW-1003">Cell membrane</keyword>
<organism evidence="11 12">
    <name type="scientific">Albidovulum sediminis</name>
    <dbReference type="NCBI Taxonomy" id="3066345"/>
    <lineage>
        <taxon>Bacteria</taxon>
        <taxon>Pseudomonadati</taxon>
        <taxon>Pseudomonadota</taxon>
        <taxon>Alphaproteobacteria</taxon>
        <taxon>Rhodobacterales</taxon>
        <taxon>Paracoccaceae</taxon>
        <taxon>Albidovulum</taxon>
    </lineage>
</organism>
<evidence type="ECO:0000256" key="9">
    <source>
        <dbReference type="HAMAP-Rule" id="MF_00237"/>
    </source>
</evidence>
<gene>
    <name evidence="9 11" type="primary">tatB</name>
    <name evidence="11" type="ORF">N5I32_03455</name>
</gene>
<keyword evidence="6 9" id="KW-1133">Transmembrane helix</keyword>
<evidence type="ECO:0000313" key="11">
    <source>
        <dbReference type="EMBL" id="MCT8328566.1"/>
    </source>
</evidence>
<proteinExistence type="inferred from homology"/>
<feature type="region of interest" description="Disordered" evidence="10">
    <location>
        <begin position="90"/>
        <end position="147"/>
    </location>
</feature>
<dbReference type="PRINTS" id="PR01506">
    <property type="entry name" value="TATBPROTEIN"/>
</dbReference>
<evidence type="ECO:0000256" key="7">
    <source>
        <dbReference type="ARBA" id="ARBA00023010"/>
    </source>
</evidence>
<evidence type="ECO:0000256" key="4">
    <source>
        <dbReference type="ARBA" id="ARBA00022692"/>
    </source>
</evidence>
<dbReference type="Proteomes" id="UP001205601">
    <property type="component" value="Unassembled WGS sequence"/>
</dbReference>
<keyword evidence="4 9" id="KW-0812">Transmembrane</keyword>
<protein>
    <recommendedName>
        <fullName evidence="9">Sec-independent protein translocase protein TatB</fullName>
    </recommendedName>
</protein>
<comment type="function">
    <text evidence="9">Part of the twin-arginine translocation (Tat) system that transports large folded proteins containing a characteristic twin-arginine motif in their signal peptide across membranes. Together with TatC, TatB is part of a receptor directly interacting with Tat signal peptides. TatB may form an oligomeric binding site that transiently accommodates folded Tat precursor proteins before their translocation.</text>
</comment>
<evidence type="ECO:0000256" key="6">
    <source>
        <dbReference type="ARBA" id="ARBA00022989"/>
    </source>
</evidence>
<keyword evidence="7 9" id="KW-0811">Translocation</keyword>
<dbReference type="RefSeq" id="WP_261493994.1">
    <property type="nucleotide sequence ID" value="NZ_JAOCQF010000001.1"/>
</dbReference>
<dbReference type="PANTHER" id="PTHR33162">
    <property type="entry name" value="SEC-INDEPENDENT PROTEIN TRANSLOCASE PROTEIN TATA, CHLOROPLASTIC"/>
    <property type="match status" value="1"/>
</dbReference>
<dbReference type="EMBL" id="JAOCQF010000001">
    <property type="protein sequence ID" value="MCT8328566.1"/>
    <property type="molecule type" value="Genomic_DNA"/>
</dbReference>
<sequence>MFNMGWTELLVIGVVALIVIGPQDLPEMFRQLGRFTGKIRAMGREFQRAMDQAAKDSGAKDVAKDLRTMTSPKSLGIDAVKDAADRFEKWDPLKQTKPAPKPATSATPAPETAGPAALAGAAPAAEKSAPAKPAPGPATQALAEKQAARKAVIADTAAKLKAIDKGEAAAAPAAAPKAAAAAQVVDAAPAKPARAPRKKKAPEA</sequence>
<comment type="subunit">
    <text evidence="9">The Tat system comprises two distinct complexes: a TatABC complex, containing multiple copies of TatA, TatB and TatC subunits, and a separate TatA complex, containing only TatA subunits. Substrates initially bind to the TatABC complex, which probably triggers association of the separate TatA complex to form the active translocon.</text>
</comment>